<dbReference type="InterPro" id="IPR016197">
    <property type="entry name" value="Chromo-like_dom_sf"/>
</dbReference>
<organism evidence="2 3">
    <name type="scientific">Thanatephorus cucumeris (strain AG1-IB / isolate 7/3/14)</name>
    <name type="common">Lettuce bottom rot fungus</name>
    <name type="synonym">Rhizoctonia solani</name>
    <dbReference type="NCBI Taxonomy" id="1108050"/>
    <lineage>
        <taxon>Eukaryota</taxon>
        <taxon>Fungi</taxon>
        <taxon>Dikarya</taxon>
        <taxon>Basidiomycota</taxon>
        <taxon>Agaricomycotina</taxon>
        <taxon>Agaricomycetes</taxon>
        <taxon>Cantharellales</taxon>
        <taxon>Ceratobasidiaceae</taxon>
        <taxon>Rhizoctonia</taxon>
        <taxon>Rhizoctonia solani AG-1</taxon>
    </lineage>
</organism>
<reference evidence="2 3" key="1">
    <citation type="journal article" date="2013" name="J. Biotechnol.">
        <title>Establishment and interpretation of the genome sequence of the phytopathogenic fungus Rhizoctonia solani AG1-IB isolate 7/3/14.</title>
        <authorList>
            <person name="Wibberg D.W."/>
            <person name="Jelonek L.J."/>
            <person name="Rupp O.R."/>
            <person name="Hennig M.H."/>
            <person name="Eikmeyer F.E."/>
            <person name="Goesmann A.G."/>
            <person name="Hartmann A.H."/>
            <person name="Borriss R.B."/>
            <person name="Grosch R.G."/>
            <person name="Puehler A.P."/>
            <person name="Schlueter A.S."/>
        </authorList>
    </citation>
    <scope>NUCLEOTIDE SEQUENCE [LARGE SCALE GENOMIC DNA]</scope>
    <source>
        <strain evidence="3">AG1-IB / isolate 7/3/14</strain>
    </source>
</reference>
<dbReference type="InterPro" id="IPR000953">
    <property type="entry name" value="Chromo/chromo_shadow_dom"/>
</dbReference>
<comment type="caution">
    <text evidence="2">The sequence shown here is derived from an EMBL/GenBank/DDBJ whole genome shotgun (WGS) entry which is preliminary data.</text>
</comment>
<protein>
    <recommendedName>
        <fullName evidence="1">Chromo domain-containing protein</fullName>
    </recommendedName>
</protein>
<dbReference type="Gene3D" id="2.40.50.40">
    <property type="match status" value="1"/>
</dbReference>
<dbReference type="InterPro" id="IPR023780">
    <property type="entry name" value="Chromo_domain"/>
</dbReference>
<dbReference type="AlphaFoldDB" id="M5C313"/>
<evidence type="ECO:0000259" key="1">
    <source>
        <dbReference type="PROSITE" id="PS50013"/>
    </source>
</evidence>
<evidence type="ECO:0000313" key="2">
    <source>
        <dbReference type="EMBL" id="CCO33415.1"/>
    </source>
</evidence>
<dbReference type="Pfam" id="PF00385">
    <property type="entry name" value="Chromo"/>
    <property type="match status" value="1"/>
</dbReference>
<dbReference type="PROSITE" id="PS50013">
    <property type="entry name" value="CHROMO_2"/>
    <property type="match status" value="1"/>
</dbReference>
<evidence type="ECO:0000313" key="3">
    <source>
        <dbReference type="Proteomes" id="UP000012065"/>
    </source>
</evidence>
<gene>
    <name evidence="2" type="ORF">BN14_07490</name>
</gene>
<dbReference type="GO" id="GO:0006338">
    <property type="term" value="P:chromatin remodeling"/>
    <property type="evidence" value="ECO:0007669"/>
    <property type="project" value="UniProtKB-ARBA"/>
</dbReference>
<dbReference type="EMBL" id="CAOJ01011454">
    <property type="protein sequence ID" value="CCO33415.1"/>
    <property type="molecule type" value="Genomic_DNA"/>
</dbReference>
<proteinExistence type="predicted"/>
<dbReference type="SUPFAM" id="SSF54160">
    <property type="entry name" value="Chromo domain-like"/>
    <property type="match status" value="1"/>
</dbReference>
<name>M5C313_THACB</name>
<accession>M5C313</accession>
<dbReference type="Proteomes" id="UP000012065">
    <property type="component" value="Unassembled WGS sequence"/>
</dbReference>
<sequence length="123" mass="14174">MSHRPNAKLDHKHLFTAYKPDTEFKLHFTLPPPVITAESKEEYQVDKFVEWAAEYGTWKYTVRWKGHAPHEDTWEHAQDLQYCDNQLCKLFANYPAAPKAGHPVPTGVPRVKKGEATKACQQV</sequence>
<feature type="domain" description="Chromo" evidence="1">
    <location>
        <begin position="43"/>
        <end position="91"/>
    </location>
</feature>
<dbReference type="HOGENOM" id="CLU_2016786_0_0_1"/>